<dbReference type="InterPro" id="IPR013525">
    <property type="entry name" value="ABC2_TM"/>
</dbReference>
<keyword evidence="3 5" id="KW-1133">Transmembrane helix</keyword>
<evidence type="ECO:0000256" key="2">
    <source>
        <dbReference type="ARBA" id="ARBA00022692"/>
    </source>
</evidence>
<gene>
    <name evidence="7" type="ORF">J2S37_001359</name>
</gene>
<feature type="transmembrane region" description="Helical" evidence="5">
    <location>
        <begin position="53"/>
        <end position="76"/>
    </location>
</feature>
<comment type="subcellular location">
    <subcellularLocation>
        <location evidence="1">Membrane</location>
        <topology evidence="1">Multi-pass membrane protein</topology>
    </subcellularLocation>
</comment>
<reference evidence="7 8" key="1">
    <citation type="submission" date="2023-07" db="EMBL/GenBank/DDBJ databases">
        <title>Sequencing the genomes of 1000 actinobacteria strains.</title>
        <authorList>
            <person name="Klenk H.-P."/>
        </authorList>
    </citation>
    <scope>NUCLEOTIDE SEQUENCE [LARGE SCALE GENOMIC DNA]</scope>
    <source>
        <strain evidence="7 8">DSM 44508</strain>
    </source>
</reference>
<dbReference type="Proteomes" id="UP001183619">
    <property type="component" value="Unassembled WGS sequence"/>
</dbReference>
<sequence>MIRHLDFGVIATIARREAALSLRSLGTHLTLVVLAAGMIYLACGVLEPRDDLFAGEVGITIVSIFLFVALSIVIMMNSTLAGASITDERDNKITEILLSATRPEELYIGKLFGHALVGIGQLIVLWAVVVLSLFSIDTGANSDFPWFTAVIVLAFFLPGYLLFTALHAITGVLVSRNEDYVFAQIPILFLLLFSLSIPFAPLVNWGSSSEGWLVAISWVPPLSMGAAPLVHLVGNGAVWLVVSSWLLLVFSTLILLVLGGKIFHRRILV</sequence>
<feature type="domain" description="ABC-2 type transporter transmembrane" evidence="6">
    <location>
        <begin position="61"/>
        <end position="259"/>
    </location>
</feature>
<comment type="caution">
    <text evidence="7">The sequence shown here is derived from an EMBL/GenBank/DDBJ whole genome shotgun (WGS) entry which is preliminary data.</text>
</comment>
<feature type="transmembrane region" description="Helical" evidence="5">
    <location>
        <begin position="146"/>
        <end position="169"/>
    </location>
</feature>
<evidence type="ECO:0000313" key="7">
    <source>
        <dbReference type="EMBL" id="MDR7354821.1"/>
    </source>
</evidence>
<evidence type="ECO:0000256" key="4">
    <source>
        <dbReference type="ARBA" id="ARBA00023136"/>
    </source>
</evidence>
<evidence type="ECO:0000313" key="8">
    <source>
        <dbReference type="Proteomes" id="UP001183619"/>
    </source>
</evidence>
<name>A0ABU2B981_9CORY</name>
<dbReference type="RefSeq" id="WP_290259344.1">
    <property type="nucleotide sequence ID" value="NZ_BAAAJS010000040.1"/>
</dbReference>
<organism evidence="7 8">
    <name type="scientific">Corynebacterium felinum</name>
    <dbReference type="NCBI Taxonomy" id="131318"/>
    <lineage>
        <taxon>Bacteria</taxon>
        <taxon>Bacillati</taxon>
        <taxon>Actinomycetota</taxon>
        <taxon>Actinomycetes</taxon>
        <taxon>Mycobacteriales</taxon>
        <taxon>Corynebacteriaceae</taxon>
        <taxon>Corynebacterium</taxon>
    </lineage>
</organism>
<dbReference type="EMBL" id="JAVDYF010000001">
    <property type="protein sequence ID" value="MDR7354821.1"/>
    <property type="molecule type" value="Genomic_DNA"/>
</dbReference>
<feature type="transmembrane region" description="Helical" evidence="5">
    <location>
        <begin position="25"/>
        <end position="46"/>
    </location>
</feature>
<proteinExistence type="predicted"/>
<evidence type="ECO:0000256" key="5">
    <source>
        <dbReference type="SAM" id="Phobius"/>
    </source>
</evidence>
<evidence type="ECO:0000256" key="3">
    <source>
        <dbReference type="ARBA" id="ARBA00022989"/>
    </source>
</evidence>
<dbReference type="Pfam" id="PF12698">
    <property type="entry name" value="ABC2_membrane_3"/>
    <property type="match status" value="1"/>
</dbReference>
<feature type="transmembrane region" description="Helical" evidence="5">
    <location>
        <begin position="181"/>
        <end position="200"/>
    </location>
</feature>
<evidence type="ECO:0000256" key="1">
    <source>
        <dbReference type="ARBA" id="ARBA00004141"/>
    </source>
</evidence>
<accession>A0ABU2B981</accession>
<feature type="transmembrane region" description="Helical" evidence="5">
    <location>
        <begin position="111"/>
        <end position="134"/>
    </location>
</feature>
<protein>
    <submittedName>
        <fullName evidence="7">ABC-2 type transport system permease protein</fullName>
    </submittedName>
</protein>
<feature type="transmembrane region" description="Helical" evidence="5">
    <location>
        <begin position="237"/>
        <end position="258"/>
    </location>
</feature>
<keyword evidence="4 5" id="KW-0472">Membrane</keyword>
<keyword evidence="2 5" id="KW-0812">Transmembrane</keyword>
<keyword evidence="8" id="KW-1185">Reference proteome</keyword>
<evidence type="ECO:0000259" key="6">
    <source>
        <dbReference type="Pfam" id="PF12698"/>
    </source>
</evidence>